<keyword evidence="2" id="KW-0472">Membrane</keyword>
<feature type="transmembrane region" description="Helical" evidence="2">
    <location>
        <begin position="423"/>
        <end position="444"/>
    </location>
</feature>
<keyword evidence="2" id="KW-1133">Transmembrane helix</keyword>
<evidence type="ECO:0000256" key="1">
    <source>
        <dbReference type="SAM" id="MobiDB-lite"/>
    </source>
</evidence>
<evidence type="ECO:0000256" key="2">
    <source>
        <dbReference type="SAM" id="Phobius"/>
    </source>
</evidence>
<evidence type="ECO:0000313" key="3">
    <source>
        <dbReference type="EMBL" id="PLW05317.1"/>
    </source>
</evidence>
<feature type="compositionally biased region" description="Low complexity" evidence="1">
    <location>
        <begin position="77"/>
        <end position="89"/>
    </location>
</feature>
<sequence>MKGSREFVCKHLCAGVNIIEFASRALSVIPSKASTAIAAHHHPPASTEPPRYSVQPSGSSIEAYHPSAASDLAPGKSSQPFGSLSLPSSSGLSPADLEAGLLSDDVEPPEFSVYQASYKADSLGNITSHDSHLNTDGEALCRFILLHISSPPELIVKLSGTHEDVRTETTTEYVNGRTEYRTREHRQTVTDFSFTMQVESEPAVDLGIRRLYIVGDGEVVGRGRHRRDRGRWENGKDLGLLNHISNDEENMDLPGRETSRVGFKERRKADKIAKETRRLGYPPFVPSWMFPRNTFTCEPTRPPDHLLGPDWQDKCAQYFDSVVRQGYYRHQKLNRQASTLVERELRQWCDDYCASHKHLKELRVQKAVFGWNLSLLEEELLKLLRSTPHLSSTHFSVDFYTTSAEIVVRPVNFVSKIFSLPGLFKFLLTITLIYPILWLMRYLFLGADYDVVRVAYPLVCWHEPDQQPSEAHLRGASERDWFAANQASISRACQNSKIGVHLPSKVHRVSKNKPTIYRLCEITSNPIRACKDVVSIIYTFILGPESDGTDVNWEVEAESDGPTEPVFKATPGIARTGSVGPASRHGYATWLRFGYGPGHGTGPVGYLDWPRLLFCLGRLDERNGSSCWLVFAGTKTHSAPSSTLILYIQAVRTSEHSLTSSHTSSNPQHNMLIATVFLGAMLALSSSTLALPVARNTSVYKSTSVYSTKNLNTKSGSSSRVYNADKVYNSDKQYDPVTGVKTSNLSTSRNVVKASNTQNSITGASASKLSTANSVYNANRLQSPGASSTNVQGSNNLFNSNTLTNPRTGVSYNNVNGSNKEFGYQHGNI</sequence>
<dbReference type="Proteomes" id="UP000235388">
    <property type="component" value="Unassembled WGS sequence"/>
</dbReference>
<evidence type="ECO:0000313" key="4">
    <source>
        <dbReference type="Proteomes" id="UP000235388"/>
    </source>
</evidence>
<dbReference type="EMBL" id="PGCJ01001457">
    <property type="protein sequence ID" value="PLW05317.1"/>
    <property type="molecule type" value="Genomic_DNA"/>
</dbReference>
<dbReference type="AlphaFoldDB" id="A0A2N5RWF6"/>
<organism evidence="3 4">
    <name type="scientific">Puccinia coronata f. sp. avenae</name>
    <dbReference type="NCBI Taxonomy" id="200324"/>
    <lineage>
        <taxon>Eukaryota</taxon>
        <taxon>Fungi</taxon>
        <taxon>Dikarya</taxon>
        <taxon>Basidiomycota</taxon>
        <taxon>Pucciniomycotina</taxon>
        <taxon>Pucciniomycetes</taxon>
        <taxon>Pucciniales</taxon>
        <taxon>Pucciniaceae</taxon>
        <taxon>Puccinia</taxon>
    </lineage>
</organism>
<dbReference type="OrthoDB" id="203796at2759"/>
<proteinExistence type="predicted"/>
<comment type="caution">
    <text evidence="3">The sequence shown here is derived from an EMBL/GenBank/DDBJ whole genome shotgun (WGS) entry which is preliminary data.</text>
</comment>
<reference evidence="3 4" key="1">
    <citation type="submission" date="2017-11" db="EMBL/GenBank/DDBJ databases">
        <title>De novo assembly and phasing of dikaryotic genomes from two isolates of Puccinia coronata f. sp. avenae, the causal agent of oat crown rust.</title>
        <authorList>
            <person name="Miller M.E."/>
            <person name="Zhang Y."/>
            <person name="Omidvar V."/>
            <person name="Sperschneider J."/>
            <person name="Schwessinger B."/>
            <person name="Raley C."/>
            <person name="Palmer J.M."/>
            <person name="Garnica D."/>
            <person name="Upadhyaya N."/>
            <person name="Rathjen J."/>
            <person name="Taylor J.M."/>
            <person name="Park R.F."/>
            <person name="Dodds P.N."/>
            <person name="Hirsch C.D."/>
            <person name="Kianian S.F."/>
            <person name="Figueroa M."/>
        </authorList>
    </citation>
    <scope>NUCLEOTIDE SEQUENCE [LARGE SCALE GENOMIC DNA]</scope>
    <source>
        <strain evidence="3">12NC29</strain>
    </source>
</reference>
<dbReference type="PANTHER" id="PTHR37848:SF1">
    <property type="entry name" value="SUN DOMAIN-CONTAINING PROTEIN"/>
    <property type="match status" value="1"/>
</dbReference>
<keyword evidence="4" id="KW-1185">Reference proteome</keyword>
<keyword evidence="2" id="KW-0812">Transmembrane</keyword>
<gene>
    <name evidence="3" type="ORF">PCANC_28248</name>
</gene>
<dbReference type="PANTHER" id="PTHR37848">
    <property type="entry name" value="EXPRESSED PROTEIN"/>
    <property type="match status" value="1"/>
</dbReference>
<protein>
    <submittedName>
        <fullName evidence="3">Uncharacterized protein</fullName>
    </submittedName>
</protein>
<accession>A0A2N5RWF6</accession>
<feature type="transmembrane region" description="Helical" evidence="2">
    <location>
        <begin position="671"/>
        <end position="694"/>
    </location>
</feature>
<name>A0A2N5RWF6_9BASI</name>
<feature type="region of interest" description="Disordered" evidence="1">
    <location>
        <begin position="39"/>
        <end position="89"/>
    </location>
</feature>